<protein>
    <submittedName>
        <fullName evidence="3">DegV family EDD domain-containing protein</fullName>
    </submittedName>
</protein>
<dbReference type="PROSITE" id="PS51482">
    <property type="entry name" value="DEGV"/>
    <property type="match status" value="1"/>
</dbReference>
<accession>H3NHK7</accession>
<dbReference type="Gene3D" id="3.30.1180.10">
    <property type="match status" value="1"/>
</dbReference>
<evidence type="ECO:0000313" key="4">
    <source>
        <dbReference type="Proteomes" id="UP000006190"/>
    </source>
</evidence>
<gene>
    <name evidence="3" type="ORF">HMPREF9708_00542</name>
</gene>
<dbReference type="PANTHER" id="PTHR33434">
    <property type="entry name" value="DEGV DOMAIN-CONTAINING PROTEIN DR_1986-RELATED"/>
    <property type="match status" value="1"/>
</dbReference>
<evidence type="ECO:0000313" key="3">
    <source>
        <dbReference type="EMBL" id="EHR37913.1"/>
    </source>
</evidence>
<dbReference type="PANTHER" id="PTHR33434:SF2">
    <property type="entry name" value="FATTY ACID-BINDING PROTEIN TM_1468"/>
    <property type="match status" value="1"/>
</dbReference>
<proteinExistence type="predicted"/>
<organism evidence="3 4">
    <name type="scientific">Facklamia languida CCUG 37842</name>
    <dbReference type="NCBI Taxonomy" id="883113"/>
    <lineage>
        <taxon>Bacteria</taxon>
        <taxon>Bacillati</taxon>
        <taxon>Bacillota</taxon>
        <taxon>Bacilli</taxon>
        <taxon>Lactobacillales</taxon>
        <taxon>Aerococcaceae</taxon>
        <taxon>Facklamia</taxon>
    </lineage>
</organism>
<dbReference type="NCBIfam" id="TIGR00762">
    <property type="entry name" value="DegV"/>
    <property type="match status" value="1"/>
</dbReference>
<reference evidence="3 4" key="1">
    <citation type="submission" date="2012-01" db="EMBL/GenBank/DDBJ databases">
        <title>The Genome Sequence of Facklamia languida CCUG 37842.</title>
        <authorList>
            <consortium name="The Broad Institute Genome Sequencing Platform"/>
            <person name="Earl A."/>
            <person name="Ward D."/>
            <person name="Feldgarden M."/>
            <person name="Gevers D."/>
            <person name="Huys G."/>
            <person name="Young S.K."/>
            <person name="Zeng Q."/>
            <person name="Gargeya S."/>
            <person name="Fitzgerald M."/>
            <person name="Haas B."/>
            <person name="Abouelleil A."/>
            <person name="Alvarado L."/>
            <person name="Arachchi H.M."/>
            <person name="Berlin A."/>
            <person name="Chapman S.B."/>
            <person name="Gearin G."/>
            <person name="Goldberg J."/>
            <person name="Griggs A."/>
            <person name="Gujja S."/>
            <person name="Hansen M."/>
            <person name="Heiman D."/>
            <person name="Howarth C."/>
            <person name="Larimer J."/>
            <person name="Lui A."/>
            <person name="MacDonald P.J.P."/>
            <person name="McCowen C."/>
            <person name="Montmayeur A."/>
            <person name="Murphy C."/>
            <person name="Neiman D."/>
            <person name="Pearson M."/>
            <person name="Priest M."/>
            <person name="Roberts A."/>
            <person name="Saif S."/>
            <person name="Shea T."/>
            <person name="Sisk P."/>
            <person name="Stolte C."/>
            <person name="Sykes S."/>
            <person name="Wortman J."/>
            <person name="Nusbaum C."/>
            <person name="Birren B."/>
        </authorList>
    </citation>
    <scope>NUCLEOTIDE SEQUENCE [LARGE SCALE GENOMIC DNA]</scope>
    <source>
        <strain evidence="3 4">CCUG 37842</strain>
    </source>
</reference>
<evidence type="ECO:0000256" key="2">
    <source>
        <dbReference type="ARBA" id="ARBA00023121"/>
    </source>
</evidence>
<comment type="function">
    <text evidence="1">May bind long-chain fatty acids, such as palmitate, and may play a role in lipid transport or fatty acid metabolism.</text>
</comment>
<dbReference type="GO" id="GO:0008289">
    <property type="term" value="F:lipid binding"/>
    <property type="evidence" value="ECO:0007669"/>
    <property type="project" value="UniProtKB-KW"/>
</dbReference>
<comment type="caution">
    <text evidence="3">The sequence shown here is derived from an EMBL/GenBank/DDBJ whole genome shotgun (WGS) entry which is preliminary data.</text>
</comment>
<dbReference type="eggNOG" id="COG1307">
    <property type="taxonomic scope" value="Bacteria"/>
</dbReference>
<dbReference type="Pfam" id="PF02645">
    <property type="entry name" value="DegV"/>
    <property type="match status" value="1"/>
</dbReference>
<dbReference type="PATRIC" id="fig|883113.3.peg.544"/>
<dbReference type="OrthoDB" id="9775494at2"/>
<keyword evidence="2" id="KW-0446">Lipid-binding</keyword>
<keyword evidence="4" id="KW-1185">Reference proteome</keyword>
<dbReference type="RefSeq" id="WP_006308569.1">
    <property type="nucleotide sequence ID" value="NZ_JH601133.1"/>
</dbReference>
<dbReference type="Proteomes" id="UP000006190">
    <property type="component" value="Unassembled WGS sequence"/>
</dbReference>
<name>H3NHK7_9LACT</name>
<dbReference type="STRING" id="883113.HMPREF9708_00542"/>
<dbReference type="InterPro" id="IPR050270">
    <property type="entry name" value="DegV_domain_contain"/>
</dbReference>
<dbReference type="InterPro" id="IPR043168">
    <property type="entry name" value="DegV_C"/>
</dbReference>
<dbReference type="SUPFAM" id="SSF82549">
    <property type="entry name" value="DAK1/DegV-like"/>
    <property type="match status" value="1"/>
</dbReference>
<dbReference type="EMBL" id="AGEG01000003">
    <property type="protein sequence ID" value="EHR37913.1"/>
    <property type="molecule type" value="Genomic_DNA"/>
</dbReference>
<dbReference type="HOGENOM" id="CLU_048251_3_1_9"/>
<dbReference type="AlphaFoldDB" id="H3NHK7"/>
<evidence type="ECO:0000256" key="1">
    <source>
        <dbReference type="ARBA" id="ARBA00003238"/>
    </source>
</evidence>
<dbReference type="InterPro" id="IPR003797">
    <property type="entry name" value="DegV"/>
</dbReference>
<dbReference type="Gene3D" id="3.40.50.10170">
    <property type="match status" value="1"/>
</dbReference>
<sequence>MKTAIIVDSTAYLPEELAQHPDIYQVDLSVVFEDGQLMKDSASLEDHIAFYRALQESPSLPKSSQPQPGFYYQTMDLLVDKGYEAIITIHLSAGISGTYQLSRMVLSEYADQIEGYAVNSRSACIVEEVLVRQALYLLECGKEPKEVAQILDWQKDHTDTYMMVEALDNLAKGGRLSSGLALVGSLLKVRPVLRFDEEGKIVLFEKIRTNKKVFQRWIQLIKEKQAAYPKGVMVLITHANNLEDAERIKEMVMEHDHSIPIYIGRVGPVIGTHTGERCLGLAVMPEYDPSK</sequence>